<reference evidence="1" key="1">
    <citation type="submission" date="2018-06" db="EMBL/GenBank/DDBJ databases">
        <authorList>
            <person name="Zhirakovskaya E."/>
        </authorList>
    </citation>
    <scope>NUCLEOTIDE SEQUENCE</scope>
</reference>
<gene>
    <name evidence="1" type="ORF">MNBD_BACTEROID04-1770</name>
</gene>
<dbReference type="EMBL" id="UOER01000226">
    <property type="protein sequence ID" value="VAW23982.1"/>
    <property type="molecule type" value="Genomic_DNA"/>
</dbReference>
<proteinExistence type="predicted"/>
<dbReference type="AlphaFoldDB" id="A0A3B0UBT6"/>
<name>A0A3B0UBT6_9ZZZZ</name>
<sequence length="82" mass="9197">MGENEFTSTAILNFHHSENGNKGQSVLMKRSYVETVSITSVKKQSDLIEMLYEDVVCNQKSIYKSIAPNLLGSCASVKRRIK</sequence>
<protein>
    <submittedName>
        <fullName evidence="1">Uncharacterized protein</fullName>
    </submittedName>
</protein>
<organism evidence="1">
    <name type="scientific">hydrothermal vent metagenome</name>
    <dbReference type="NCBI Taxonomy" id="652676"/>
    <lineage>
        <taxon>unclassified sequences</taxon>
        <taxon>metagenomes</taxon>
        <taxon>ecological metagenomes</taxon>
    </lineage>
</organism>
<accession>A0A3B0UBT6</accession>
<evidence type="ECO:0000313" key="1">
    <source>
        <dbReference type="EMBL" id="VAW23982.1"/>
    </source>
</evidence>